<evidence type="ECO:0000256" key="1">
    <source>
        <dbReference type="ARBA" id="ARBA00022723"/>
    </source>
</evidence>
<dbReference type="Pfam" id="PF07081">
    <property type="entry name" value="DUF1349"/>
    <property type="match status" value="1"/>
</dbReference>
<evidence type="ECO:0000259" key="4">
    <source>
        <dbReference type="PROSITE" id="PS51272"/>
    </source>
</evidence>
<dbReference type="PROSITE" id="PS51272">
    <property type="entry name" value="SLH"/>
    <property type="match status" value="3"/>
</dbReference>
<proteinExistence type="predicted"/>
<evidence type="ECO:0000313" key="5">
    <source>
        <dbReference type="EMBL" id="HIV86014.1"/>
    </source>
</evidence>
<dbReference type="GO" id="GO:0046872">
    <property type="term" value="F:metal ion binding"/>
    <property type="evidence" value="ECO:0007669"/>
    <property type="project" value="UniProtKB-KW"/>
</dbReference>
<dbReference type="Gene3D" id="2.60.40.10">
    <property type="entry name" value="Immunoglobulins"/>
    <property type="match status" value="2"/>
</dbReference>
<keyword evidence="3" id="KW-0325">Glycoprotein</keyword>
<feature type="domain" description="SLH" evidence="4">
    <location>
        <begin position="1086"/>
        <end position="1150"/>
    </location>
</feature>
<dbReference type="InterPro" id="IPR001119">
    <property type="entry name" value="SLH_dom"/>
</dbReference>
<protein>
    <submittedName>
        <fullName evidence="5">S-layer homology domain-containing protein</fullName>
    </submittedName>
</protein>
<dbReference type="SUPFAM" id="SSF49899">
    <property type="entry name" value="Concanavalin A-like lectins/glucanases"/>
    <property type="match status" value="1"/>
</dbReference>
<name>A0A9D1TMC3_9FIRM</name>
<dbReference type="InterPro" id="IPR013320">
    <property type="entry name" value="ConA-like_dom_sf"/>
</dbReference>
<dbReference type="Gene3D" id="2.60.120.200">
    <property type="match status" value="1"/>
</dbReference>
<sequence length="1208" mass="131337">MPAVYAEDGAEPFMTPEEARSADLPAFPGAEGGGKYTTGGRGGEVYHVTNLNDDGPGSLRDAVSRPNRTVVFDVDGTIYLDSTLNLTQPNITIAGQTAPGGGICIANYNIVIQADNIIMRYLRIRPGGAANAETDAVFGRYQQDIILDHCSTSWSSDETLSIYGVAHTTVQWCIISESLTLGTHAKGRHGYGGIWGGNNVSYHHNLVATHTSRLPRYASASSTHPDYEGINNNDMVNNVIYNWGFNNSYGAEEATVNVINNYYKWGPITNADVRGRIWNPPTEGRFYFSGNVLEGNSEVTENNMLGLYQNEGDPPPEYVSAPIYETLIPLDNIDTAEDAYEKVLETAGAILPVRDSYDAKIVDDVENGTGRAINSETEVGGWPVLRAGTPKADTDGDGMPDEYEDANGLDKNNAEDGKAVADNRYTNLENYLNSLADNAPVPENPDVALEVEENSIFEYGEAVEFAAGASAASGRSITNVEFYMNGELIGEDSTAPYSITYSETPEGTNYLVAVAYDSEGETTTSEEKTVNINYTGSVAPWQTMDIGEATMEGSYSLNDGVYTVKSSGLIGPGNEFNIALGDPTTDSFSYMYRTIDTNSVLSTKISEVSRHNNNCSSGIMMRDELTPTSDFVMVNYEVEKGGAGLAFKYRQNGEYTREFLKLETLPRYVKLVKEGGTVTAYHSENGVDWNMLSSAEVGFSGTNYGGVAQDGNKETNMISTYSWGKFEELTLENYGENAIPQVDLKISLSQGDGSDKNQYFTDDEIRIDITSESDTLSKVELYLDGVLYAEDSSAPFEQVVSGLEPGSHSVTAVAYDGDGAKNSASESFGVSQLQGALEGFSVVSVGDGRKHGAFESDTNGNVTVYGAGYGIADVANEDYPFAYTQMSGDFTVSFKVDEQEVGDYDQVGLLIRDGLNAGDNSYGYYFQIYNGELLARNSSAGTKYENIGQQKYKETPVWLRLTKSGNTLAAEYSQNGTEWINVGTEEISVADNYYFGLFGASAEDFDISEFRLSEFSLQLTDGSYIDMSGFEWADPAVNYLTDMGIVSGIGGGYFLPAENVTRAEFAKMITEAYEQLNPSASAGAAAAGFTDVPESSDEWYVSYVQKAYGYGLIQGTTSTTFEPDRNITREEMAVMVCRAIDSADSHTDVYSMNFADISNISDWAAPCVDELYKLGIMQGDQNNCFNPQIFAQRAEAAQVIYNMLMAER</sequence>
<dbReference type="InterPro" id="IPR013783">
    <property type="entry name" value="Ig-like_fold"/>
</dbReference>
<evidence type="ECO:0000313" key="6">
    <source>
        <dbReference type="Proteomes" id="UP000824162"/>
    </source>
</evidence>
<dbReference type="InterPro" id="IPR052063">
    <property type="entry name" value="Polysaccharide_Lyase_1"/>
</dbReference>
<organism evidence="5 6">
    <name type="scientific">Candidatus Monoglobus merdigallinarum</name>
    <dbReference type="NCBI Taxonomy" id="2838698"/>
    <lineage>
        <taxon>Bacteria</taxon>
        <taxon>Bacillati</taxon>
        <taxon>Bacillota</taxon>
        <taxon>Clostridia</taxon>
        <taxon>Monoglobales</taxon>
        <taxon>Monoglobaceae</taxon>
        <taxon>Monoglobus</taxon>
    </lineage>
</organism>
<dbReference type="InterPro" id="IPR012334">
    <property type="entry name" value="Pectin_lyas_fold"/>
</dbReference>
<dbReference type="PANTHER" id="PTHR42970">
    <property type="entry name" value="PECTATE LYASE C-RELATED"/>
    <property type="match status" value="1"/>
</dbReference>
<dbReference type="Pfam" id="PF00395">
    <property type="entry name" value="SLH"/>
    <property type="match status" value="3"/>
</dbReference>
<dbReference type="SUPFAM" id="SSF51126">
    <property type="entry name" value="Pectin lyase-like"/>
    <property type="match status" value="1"/>
</dbReference>
<comment type="caution">
    <text evidence="5">The sequence shown here is derived from an EMBL/GenBank/DDBJ whole genome shotgun (WGS) entry which is preliminary data.</text>
</comment>
<evidence type="ECO:0000256" key="2">
    <source>
        <dbReference type="ARBA" id="ARBA00022737"/>
    </source>
</evidence>
<feature type="domain" description="SLH" evidence="4">
    <location>
        <begin position="1151"/>
        <end position="1208"/>
    </location>
</feature>
<gene>
    <name evidence="5" type="ORF">H9900_04305</name>
</gene>
<dbReference type="EMBL" id="DXIJ01000088">
    <property type="protein sequence ID" value="HIV86014.1"/>
    <property type="molecule type" value="Genomic_DNA"/>
</dbReference>
<reference evidence="5" key="1">
    <citation type="journal article" date="2021" name="PeerJ">
        <title>Extensive microbial diversity within the chicken gut microbiome revealed by metagenomics and culture.</title>
        <authorList>
            <person name="Gilroy R."/>
            <person name="Ravi A."/>
            <person name="Getino M."/>
            <person name="Pursley I."/>
            <person name="Horton D.L."/>
            <person name="Alikhan N.F."/>
            <person name="Baker D."/>
            <person name="Gharbi K."/>
            <person name="Hall N."/>
            <person name="Watson M."/>
            <person name="Adriaenssens E.M."/>
            <person name="Foster-Nyarko E."/>
            <person name="Jarju S."/>
            <person name="Secka A."/>
            <person name="Antonio M."/>
            <person name="Oren A."/>
            <person name="Chaudhuri R.R."/>
            <person name="La Ragione R."/>
            <person name="Hildebrand F."/>
            <person name="Pallen M.J."/>
        </authorList>
    </citation>
    <scope>NUCLEOTIDE SEQUENCE</scope>
    <source>
        <strain evidence="5">5790</strain>
    </source>
</reference>
<dbReference type="Pfam" id="PF17957">
    <property type="entry name" value="Big_7"/>
    <property type="match status" value="2"/>
</dbReference>
<keyword evidence="1" id="KW-0479">Metal-binding</keyword>
<feature type="domain" description="SLH" evidence="4">
    <location>
        <begin position="1020"/>
        <end position="1083"/>
    </location>
</feature>
<dbReference type="Proteomes" id="UP000824162">
    <property type="component" value="Unassembled WGS sequence"/>
</dbReference>
<evidence type="ECO:0000256" key="3">
    <source>
        <dbReference type="ARBA" id="ARBA00023180"/>
    </source>
</evidence>
<dbReference type="Gene3D" id="2.160.20.10">
    <property type="entry name" value="Single-stranded right-handed beta-helix, Pectin lyase-like"/>
    <property type="match status" value="1"/>
</dbReference>
<dbReference type="PANTHER" id="PTHR42970:SF1">
    <property type="entry name" value="PECTATE LYASE C-RELATED"/>
    <property type="match status" value="1"/>
</dbReference>
<dbReference type="InterPro" id="IPR009784">
    <property type="entry name" value="DUF1349"/>
</dbReference>
<accession>A0A9D1TMC3</accession>
<keyword evidence="2" id="KW-0677">Repeat</keyword>
<dbReference type="InterPro" id="IPR011050">
    <property type="entry name" value="Pectin_lyase_fold/virulence"/>
</dbReference>
<dbReference type="AlphaFoldDB" id="A0A9D1TMC3"/>
<reference evidence="5" key="2">
    <citation type="submission" date="2021-04" db="EMBL/GenBank/DDBJ databases">
        <authorList>
            <person name="Gilroy R."/>
        </authorList>
    </citation>
    <scope>NUCLEOTIDE SEQUENCE</scope>
    <source>
        <strain evidence="5">5790</strain>
    </source>
</reference>